<evidence type="ECO:0000256" key="4">
    <source>
        <dbReference type="ARBA" id="ARBA00022741"/>
    </source>
</evidence>
<dbReference type="SUPFAM" id="SSF56784">
    <property type="entry name" value="HAD-like"/>
    <property type="match status" value="1"/>
</dbReference>
<comment type="subcellular location">
    <subcellularLocation>
        <location evidence="1">Endomembrane system</location>
        <topology evidence="1">Multi-pass membrane protein</topology>
    </subcellularLocation>
</comment>
<dbReference type="InterPro" id="IPR044492">
    <property type="entry name" value="P_typ_ATPase_HD_dom"/>
</dbReference>
<dbReference type="Pfam" id="PF00689">
    <property type="entry name" value="Cation_ATPase_C"/>
    <property type="match status" value="1"/>
</dbReference>
<evidence type="ECO:0000256" key="6">
    <source>
        <dbReference type="ARBA" id="ARBA00022842"/>
    </source>
</evidence>
<evidence type="ECO:0000256" key="7">
    <source>
        <dbReference type="ARBA" id="ARBA00022967"/>
    </source>
</evidence>
<feature type="transmembrane region" description="Helical" evidence="10">
    <location>
        <begin position="263"/>
        <end position="282"/>
    </location>
</feature>
<dbReference type="InterPro" id="IPR036412">
    <property type="entry name" value="HAD-like_sf"/>
</dbReference>
<dbReference type="FunFam" id="2.70.150.10:FF:000160">
    <property type="entry name" value="Sarcoplasmic/endoplasmic reticulum calcium ATPase 1"/>
    <property type="match status" value="1"/>
</dbReference>
<evidence type="ECO:0000256" key="5">
    <source>
        <dbReference type="ARBA" id="ARBA00022840"/>
    </source>
</evidence>
<feature type="transmembrane region" description="Helical" evidence="10">
    <location>
        <begin position="288"/>
        <end position="315"/>
    </location>
</feature>
<dbReference type="Gene3D" id="3.40.1110.10">
    <property type="entry name" value="Calcium-transporting ATPase, cytoplasmic domain N"/>
    <property type="match status" value="1"/>
</dbReference>
<comment type="caution">
    <text evidence="12">The sequence shown here is derived from an EMBL/GenBank/DDBJ whole genome shotgun (WGS) entry which is preliminary data.</text>
</comment>
<feature type="transmembrane region" description="Helical" evidence="10">
    <location>
        <begin position="746"/>
        <end position="766"/>
    </location>
</feature>
<dbReference type="Gene3D" id="3.40.50.1000">
    <property type="entry name" value="HAD superfamily/HAD-like"/>
    <property type="match status" value="1"/>
</dbReference>
<dbReference type="Pfam" id="PF00702">
    <property type="entry name" value="Hydrolase"/>
    <property type="match status" value="1"/>
</dbReference>
<keyword evidence="7" id="KW-1278">Translocase</keyword>
<dbReference type="InterPro" id="IPR023214">
    <property type="entry name" value="HAD_sf"/>
</dbReference>
<evidence type="ECO:0000256" key="1">
    <source>
        <dbReference type="ARBA" id="ARBA00004127"/>
    </source>
</evidence>
<feature type="transmembrane region" description="Helical" evidence="10">
    <location>
        <begin position="847"/>
        <end position="873"/>
    </location>
</feature>
<sequence>MLSAASSPPRSVHGASLDEVAPWHALSVEDCLARLDTPKGGLHPAAVEERRRRWGLNELPRPRTPSWAELLLRQFRSPLIYLLVAATALSLWMGERLDAGFIALVLLLNALIGAVQEGRAGASAEALQRLVKRTARVERDGSILELDAAQLVPGDLVHLESGGGVPADLRIVSAAQIRVDESLLTGEALPAEKHAAAVSPGAPLGDRTSILHAGTTVLSGRAIGVVVATGSNTELGRIDASLRAAPPAPPPLMLYLERLSRQIAIATVSVIAILALAMLARDTAPGEIFLLAVALAVSAIPEGLPIAVTVALAVATRRMAARNVIVRSLPAVEGLGACTLVATDKTGTLTQNRLSVEAVLAPDGRTLRSTDLAAENAIPREVARAAAACNEASWTAGGEPTGDSVDVALLRFAAEVGDVEESTRLALFAYEPANRFASVAVRAGDRIQVYAKGAVETILAMCDRSNDLAASAAGRLACEGYRVLALAGARVDQLDAIDLAAPKGLELIGCVALIDPLRPEAADAVRRCANAGIDVRMVTGDHPQTALTIARQLGLARDGDHALTGSRIAELSGDPEALGREIRSARVFARTEPQQKHMIVEVLRASGHIVAVTGDGVNDAPALHAADLGVAMGAAGTDVARGAADLILVDDNFASIVAGVEEGRVTFTNIRRIAIFLLATGMAEIGMFLVAIAAGLPLPLAAVQLLWCNLVTEGAQTVTLAFGRGQGGELDQKPRRVGARLIDRSALVLMFVPALLMAVFAAMLLAWELARGESVDSARSSVLLATVLFQNAFVLSTRNEAAPVWRHFLRGDRWLLVGIVCALALQVAAMTLPPLQAVLGTRLPDSATMIVCIGSAGLTLAASELAKGFVLWIRRGRAERALAYP</sequence>
<keyword evidence="8 10" id="KW-1133">Transmembrane helix</keyword>
<proteinExistence type="predicted"/>
<dbReference type="SFLD" id="SFLDG00002">
    <property type="entry name" value="C1.7:_P-type_atpase_like"/>
    <property type="match status" value="1"/>
</dbReference>
<reference evidence="12 13" key="1">
    <citation type="submission" date="2017-09" db="EMBL/GenBank/DDBJ databases">
        <title>Sphingomonas adhaesiva DSM 7418, whole genome shotgun sequence.</title>
        <authorList>
            <person name="Feng G."/>
            <person name="Zhu H."/>
        </authorList>
    </citation>
    <scope>NUCLEOTIDE SEQUENCE [LARGE SCALE GENOMIC DNA]</scope>
    <source>
        <strain evidence="12 13">DSM 7418</strain>
    </source>
</reference>
<dbReference type="InterPro" id="IPR023298">
    <property type="entry name" value="ATPase_P-typ_TM_dom_sf"/>
</dbReference>
<dbReference type="PRINTS" id="PR00120">
    <property type="entry name" value="HATPASE"/>
</dbReference>
<dbReference type="InterPro" id="IPR018303">
    <property type="entry name" value="ATPase_P-typ_P_site"/>
</dbReference>
<accession>A0A2A4I4B1</accession>
<keyword evidence="5" id="KW-0067">ATP-binding</keyword>
<dbReference type="SFLD" id="SFLDF00027">
    <property type="entry name" value="p-type_atpase"/>
    <property type="match status" value="1"/>
</dbReference>
<evidence type="ECO:0000256" key="2">
    <source>
        <dbReference type="ARBA" id="ARBA00022553"/>
    </source>
</evidence>
<organism evidence="12 13">
    <name type="scientific">Sphingomonas adhaesiva</name>
    <dbReference type="NCBI Taxonomy" id="28212"/>
    <lineage>
        <taxon>Bacteria</taxon>
        <taxon>Pseudomonadati</taxon>
        <taxon>Pseudomonadota</taxon>
        <taxon>Alphaproteobacteria</taxon>
        <taxon>Sphingomonadales</taxon>
        <taxon>Sphingomonadaceae</taxon>
        <taxon>Sphingomonas</taxon>
    </lineage>
</organism>
<dbReference type="SUPFAM" id="SSF81665">
    <property type="entry name" value="Calcium ATPase, transmembrane domain M"/>
    <property type="match status" value="1"/>
</dbReference>
<keyword evidence="9 10" id="KW-0472">Membrane</keyword>
<dbReference type="PROSITE" id="PS00154">
    <property type="entry name" value="ATPASE_E1_E2"/>
    <property type="match status" value="1"/>
</dbReference>
<evidence type="ECO:0000313" key="13">
    <source>
        <dbReference type="Proteomes" id="UP000218323"/>
    </source>
</evidence>
<dbReference type="Gene3D" id="1.20.1110.10">
    <property type="entry name" value="Calcium-transporting ATPase, transmembrane domain"/>
    <property type="match status" value="1"/>
</dbReference>
<dbReference type="SUPFAM" id="SSF81653">
    <property type="entry name" value="Calcium ATPase, transduction domain A"/>
    <property type="match status" value="1"/>
</dbReference>
<gene>
    <name evidence="12" type="ORF">COA07_16970</name>
</gene>
<dbReference type="Pfam" id="PF00122">
    <property type="entry name" value="E1-E2_ATPase"/>
    <property type="match status" value="1"/>
</dbReference>
<dbReference type="EMBL" id="NWVC01000016">
    <property type="protein sequence ID" value="PCG12996.1"/>
    <property type="molecule type" value="Genomic_DNA"/>
</dbReference>
<keyword evidence="6" id="KW-0460">Magnesium</keyword>
<dbReference type="PRINTS" id="PR00119">
    <property type="entry name" value="CATATPASE"/>
</dbReference>
<dbReference type="SMART" id="SM00831">
    <property type="entry name" value="Cation_ATPase_N"/>
    <property type="match status" value="1"/>
</dbReference>
<keyword evidence="3 10" id="KW-0812">Transmembrane</keyword>
<dbReference type="InterPro" id="IPR004014">
    <property type="entry name" value="ATPase_P-typ_cation-transptr_N"/>
</dbReference>
<dbReference type="NCBIfam" id="TIGR01494">
    <property type="entry name" value="ATPase_P-type"/>
    <property type="match status" value="2"/>
</dbReference>
<keyword evidence="4" id="KW-0547">Nucleotide-binding</keyword>
<evidence type="ECO:0000256" key="8">
    <source>
        <dbReference type="ARBA" id="ARBA00022989"/>
    </source>
</evidence>
<protein>
    <recommendedName>
        <fullName evidence="11">Cation-transporting P-type ATPase N-terminal domain-containing protein</fullName>
    </recommendedName>
</protein>
<evidence type="ECO:0000313" key="12">
    <source>
        <dbReference type="EMBL" id="PCG12996.1"/>
    </source>
</evidence>
<dbReference type="InterPro" id="IPR001757">
    <property type="entry name" value="P_typ_ATPase"/>
</dbReference>
<dbReference type="GO" id="GO:0012505">
    <property type="term" value="C:endomembrane system"/>
    <property type="evidence" value="ECO:0007669"/>
    <property type="project" value="UniProtKB-SubCell"/>
</dbReference>
<keyword evidence="2" id="KW-0597">Phosphoprotein</keyword>
<feature type="transmembrane region" description="Helical" evidence="10">
    <location>
        <begin position="673"/>
        <end position="696"/>
    </location>
</feature>
<evidence type="ECO:0000256" key="3">
    <source>
        <dbReference type="ARBA" id="ARBA00022692"/>
    </source>
</evidence>
<dbReference type="Pfam" id="PF00690">
    <property type="entry name" value="Cation_ATPase_N"/>
    <property type="match status" value="1"/>
</dbReference>
<keyword evidence="13" id="KW-1185">Reference proteome</keyword>
<dbReference type="Gene3D" id="2.70.150.10">
    <property type="entry name" value="Calcium-transporting ATPase, cytoplasmic transduction domain A"/>
    <property type="match status" value="1"/>
</dbReference>
<dbReference type="GO" id="GO:0016887">
    <property type="term" value="F:ATP hydrolysis activity"/>
    <property type="evidence" value="ECO:0007669"/>
    <property type="project" value="InterPro"/>
</dbReference>
<dbReference type="Proteomes" id="UP000218323">
    <property type="component" value="Unassembled WGS sequence"/>
</dbReference>
<dbReference type="InterPro" id="IPR008250">
    <property type="entry name" value="ATPase_P-typ_transduc_dom_A_sf"/>
</dbReference>
<dbReference type="GO" id="GO:0005524">
    <property type="term" value="F:ATP binding"/>
    <property type="evidence" value="ECO:0007669"/>
    <property type="project" value="UniProtKB-KW"/>
</dbReference>
<dbReference type="InterPro" id="IPR059000">
    <property type="entry name" value="ATPase_P-type_domA"/>
</dbReference>
<evidence type="ECO:0000256" key="10">
    <source>
        <dbReference type="SAM" id="Phobius"/>
    </source>
</evidence>
<name>A0A2A4I4B1_9SPHN</name>
<dbReference type="AlphaFoldDB" id="A0A2A4I4B1"/>
<evidence type="ECO:0000256" key="9">
    <source>
        <dbReference type="ARBA" id="ARBA00023136"/>
    </source>
</evidence>
<dbReference type="PANTHER" id="PTHR42861">
    <property type="entry name" value="CALCIUM-TRANSPORTING ATPASE"/>
    <property type="match status" value="1"/>
</dbReference>
<evidence type="ECO:0000259" key="11">
    <source>
        <dbReference type="SMART" id="SM00831"/>
    </source>
</evidence>
<dbReference type="GO" id="GO:0016020">
    <property type="term" value="C:membrane"/>
    <property type="evidence" value="ECO:0007669"/>
    <property type="project" value="InterPro"/>
</dbReference>
<dbReference type="GO" id="GO:0015662">
    <property type="term" value="F:P-type ion transporter activity"/>
    <property type="evidence" value="ECO:0007669"/>
    <property type="project" value="UniProtKB-ARBA"/>
</dbReference>
<feature type="domain" description="Cation-transporting P-type ATPase N-terminal" evidence="11">
    <location>
        <begin position="22"/>
        <end position="95"/>
    </location>
</feature>
<feature type="transmembrane region" description="Helical" evidence="10">
    <location>
        <begin position="815"/>
        <end position="835"/>
    </location>
</feature>
<dbReference type="SFLD" id="SFLDS00003">
    <property type="entry name" value="Haloacid_Dehalogenase"/>
    <property type="match status" value="1"/>
</dbReference>
<dbReference type="InterPro" id="IPR023299">
    <property type="entry name" value="ATPase_P-typ_cyto_dom_N"/>
</dbReference>
<dbReference type="InterPro" id="IPR006068">
    <property type="entry name" value="ATPase_P-typ_cation-transptr_C"/>
</dbReference>
<dbReference type="RefSeq" id="WP_083956725.1">
    <property type="nucleotide sequence ID" value="NZ_NWVC01000016.1"/>
</dbReference>